<evidence type="ECO:0000313" key="1">
    <source>
        <dbReference type="EMBL" id="CEK58000.1"/>
    </source>
</evidence>
<dbReference type="EMBL" id="HACG01011135">
    <property type="protein sequence ID" value="CEK58000.1"/>
    <property type="molecule type" value="Transcribed_RNA"/>
</dbReference>
<accession>A0A0B6YRB7</accession>
<sequence length="69" mass="7926">MLAKFKLSERVKVRSSWSVCVGKERQHVHGCCGALQFVFGCYGNRSDVFLSQKNEDCQDGQERKKQNPF</sequence>
<dbReference type="AlphaFoldDB" id="A0A0B6YRB7"/>
<gene>
    <name evidence="1" type="primary">ORF31683</name>
</gene>
<reference evidence="1" key="1">
    <citation type="submission" date="2014-12" db="EMBL/GenBank/DDBJ databases">
        <title>Insight into the proteome of Arion vulgaris.</title>
        <authorList>
            <person name="Aradska J."/>
            <person name="Bulat T."/>
            <person name="Smidak R."/>
            <person name="Sarate P."/>
            <person name="Gangsoo J."/>
            <person name="Sialana F."/>
            <person name="Bilban M."/>
            <person name="Lubec G."/>
        </authorList>
    </citation>
    <scope>NUCLEOTIDE SEQUENCE</scope>
    <source>
        <tissue evidence="1">Skin</tissue>
    </source>
</reference>
<proteinExistence type="predicted"/>
<organism evidence="1">
    <name type="scientific">Arion vulgaris</name>
    <dbReference type="NCBI Taxonomy" id="1028688"/>
    <lineage>
        <taxon>Eukaryota</taxon>
        <taxon>Metazoa</taxon>
        <taxon>Spiralia</taxon>
        <taxon>Lophotrochozoa</taxon>
        <taxon>Mollusca</taxon>
        <taxon>Gastropoda</taxon>
        <taxon>Heterobranchia</taxon>
        <taxon>Euthyneura</taxon>
        <taxon>Panpulmonata</taxon>
        <taxon>Eupulmonata</taxon>
        <taxon>Stylommatophora</taxon>
        <taxon>Helicina</taxon>
        <taxon>Arionoidea</taxon>
        <taxon>Arionidae</taxon>
        <taxon>Arion</taxon>
    </lineage>
</organism>
<protein>
    <submittedName>
        <fullName evidence="1">Uncharacterized protein</fullName>
    </submittedName>
</protein>
<name>A0A0B6YRB7_9EUPU</name>